<feature type="transmembrane region" description="Helical" evidence="4">
    <location>
        <begin position="61"/>
        <end position="81"/>
    </location>
</feature>
<evidence type="ECO:0000256" key="1">
    <source>
        <dbReference type="ARBA" id="ARBA00022692"/>
    </source>
</evidence>
<feature type="transmembrane region" description="Helical" evidence="4">
    <location>
        <begin position="393"/>
        <end position="414"/>
    </location>
</feature>
<dbReference type="GO" id="GO:0005886">
    <property type="term" value="C:plasma membrane"/>
    <property type="evidence" value="ECO:0007669"/>
    <property type="project" value="TreeGrafter"/>
</dbReference>
<evidence type="ECO:0000313" key="7">
    <source>
        <dbReference type="Proteomes" id="UP000433577"/>
    </source>
</evidence>
<reference evidence="6 7" key="1">
    <citation type="submission" date="2019-12" db="EMBL/GenBank/DDBJ databases">
        <title>Paraburkholderia acidiphila 7Q-K02 sp. nov and Paraburkholderia acidisoli DHF22 sp. nov., two strains isolated from forest soil.</title>
        <authorList>
            <person name="Gao Z."/>
            <person name="Qiu L."/>
        </authorList>
    </citation>
    <scope>NUCLEOTIDE SEQUENCE [LARGE SCALE GENOMIC DNA]</scope>
    <source>
        <strain evidence="6 7">DHF22</strain>
    </source>
</reference>
<keyword evidence="1 4" id="KW-0812">Transmembrane</keyword>
<keyword evidence="3 4" id="KW-0472">Membrane</keyword>
<dbReference type="InterPro" id="IPR020846">
    <property type="entry name" value="MFS_dom"/>
</dbReference>
<keyword evidence="2 4" id="KW-1133">Transmembrane helix</keyword>
<sequence>MQPSQPSFSRPAGPAAFNVWRGTLAGASASLIGIGLARFAYTPLLPAIIGAHWFPASTAAYLGAANLGGYLAGALAAGAMARAAKPATVLRAMMLLATLAFVACAVPVSFLWFFVWRFASGLSGGALMVLAAPTILAHVPAARRGFASGGIFTGIGLGVAASGTIVPILLRQGLTVTWLGLAAVSLLLTFAGWNGWPDASATPGGATHANTHAAAHANAATRFEHAPAYPKTGLRALYVEYGLNAVGLVPHMIFLVDFVARGLGKGVDAGAQFWVLYGIGAIVGPLAAGHLADRTGFAPALRVAYLLQAAAVALAAWGLGGAPGLMVSSVLIGAFTPGIVPLVLGRVNELLAHHPAAAKGAWTRATTSFAVMQAVAAYGLSFAFSASGGNYRLLFMIGAAALMVALIVDLFAALRTK</sequence>
<feature type="transmembrane region" description="Helical" evidence="4">
    <location>
        <begin position="20"/>
        <end position="41"/>
    </location>
</feature>
<dbReference type="Gene3D" id="1.20.1250.20">
    <property type="entry name" value="MFS general substrate transporter like domains"/>
    <property type="match status" value="2"/>
</dbReference>
<organism evidence="6 7">
    <name type="scientific">Paraburkholderia acidisoli</name>
    <dbReference type="NCBI Taxonomy" id="2571748"/>
    <lineage>
        <taxon>Bacteria</taxon>
        <taxon>Pseudomonadati</taxon>
        <taxon>Pseudomonadota</taxon>
        <taxon>Betaproteobacteria</taxon>
        <taxon>Burkholderiales</taxon>
        <taxon>Burkholderiaceae</taxon>
        <taxon>Paraburkholderia</taxon>
    </lineage>
</organism>
<name>A0A7Z2GNS0_9BURK</name>
<feature type="transmembrane region" description="Helical" evidence="4">
    <location>
        <begin position="93"/>
        <end position="115"/>
    </location>
</feature>
<proteinExistence type="predicted"/>
<gene>
    <name evidence="6" type="ORF">FAZ98_24485</name>
</gene>
<feature type="transmembrane region" description="Helical" evidence="4">
    <location>
        <begin position="241"/>
        <end position="260"/>
    </location>
</feature>
<dbReference type="PANTHER" id="PTHR23537:SF1">
    <property type="entry name" value="SUGAR TRANSPORTER"/>
    <property type="match status" value="1"/>
</dbReference>
<feature type="transmembrane region" description="Helical" evidence="4">
    <location>
        <begin position="121"/>
        <end position="139"/>
    </location>
</feature>
<evidence type="ECO:0000256" key="4">
    <source>
        <dbReference type="SAM" id="Phobius"/>
    </source>
</evidence>
<dbReference type="OrthoDB" id="9797953at2"/>
<dbReference type="PANTHER" id="PTHR23537">
    <property type="match status" value="1"/>
</dbReference>
<dbReference type="AlphaFoldDB" id="A0A7Z2GNS0"/>
<feature type="transmembrane region" description="Helical" evidence="4">
    <location>
        <begin position="272"/>
        <end position="291"/>
    </location>
</feature>
<evidence type="ECO:0000313" key="6">
    <source>
        <dbReference type="EMBL" id="QGZ64961.1"/>
    </source>
</evidence>
<dbReference type="InterPro" id="IPR010645">
    <property type="entry name" value="MFS_4"/>
</dbReference>
<feature type="transmembrane region" description="Helical" evidence="4">
    <location>
        <begin position="151"/>
        <end position="170"/>
    </location>
</feature>
<feature type="transmembrane region" description="Helical" evidence="4">
    <location>
        <begin position="303"/>
        <end position="319"/>
    </location>
</feature>
<feature type="transmembrane region" description="Helical" evidence="4">
    <location>
        <begin position="325"/>
        <end position="344"/>
    </location>
</feature>
<evidence type="ECO:0000256" key="3">
    <source>
        <dbReference type="ARBA" id="ARBA00023136"/>
    </source>
</evidence>
<dbReference type="KEGG" id="pacs:FAZ98_24485"/>
<protein>
    <submittedName>
        <fullName evidence="6">YbfB/YjiJ family MFS transporter</fullName>
    </submittedName>
</protein>
<dbReference type="EMBL" id="CP046915">
    <property type="protein sequence ID" value="QGZ64961.1"/>
    <property type="molecule type" value="Genomic_DNA"/>
</dbReference>
<evidence type="ECO:0000256" key="2">
    <source>
        <dbReference type="ARBA" id="ARBA00022989"/>
    </source>
</evidence>
<dbReference type="Pfam" id="PF06779">
    <property type="entry name" value="MFS_4"/>
    <property type="match status" value="1"/>
</dbReference>
<dbReference type="RefSeq" id="WP_158954906.1">
    <property type="nucleotide sequence ID" value="NZ_CP046915.1"/>
</dbReference>
<dbReference type="InterPro" id="IPR036259">
    <property type="entry name" value="MFS_trans_sf"/>
</dbReference>
<keyword evidence="7" id="KW-1185">Reference proteome</keyword>
<dbReference type="GO" id="GO:0022857">
    <property type="term" value="F:transmembrane transporter activity"/>
    <property type="evidence" value="ECO:0007669"/>
    <property type="project" value="InterPro"/>
</dbReference>
<dbReference type="Proteomes" id="UP000433577">
    <property type="component" value="Chromosome 3"/>
</dbReference>
<feature type="domain" description="Major facilitator superfamily (MFS) profile" evidence="5">
    <location>
        <begin position="23"/>
        <end position="417"/>
    </location>
</feature>
<feature type="transmembrane region" description="Helical" evidence="4">
    <location>
        <begin position="176"/>
        <end position="196"/>
    </location>
</feature>
<evidence type="ECO:0000259" key="5">
    <source>
        <dbReference type="PROSITE" id="PS50850"/>
    </source>
</evidence>
<feature type="transmembrane region" description="Helical" evidence="4">
    <location>
        <begin position="365"/>
        <end position="387"/>
    </location>
</feature>
<dbReference type="SUPFAM" id="SSF103473">
    <property type="entry name" value="MFS general substrate transporter"/>
    <property type="match status" value="1"/>
</dbReference>
<accession>A0A7Z2GNS0</accession>
<dbReference type="PROSITE" id="PS50850">
    <property type="entry name" value="MFS"/>
    <property type="match status" value="1"/>
</dbReference>